<evidence type="ECO:0000313" key="2">
    <source>
        <dbReference type="Proteomes" id="UP000604046"/>
    </source>
</evidence>
<dbReference type="EMBL" id="CAJNDS010002101">
    <property type="protein sequence ID" value="CAE7326533.1"/>
    <property type="molecule type" value="Genomic_DNA"/>
</dbReference>
<dbReference type="InterPro" id="IPR036770">
    <property type="entry name" value="Ankyrin_rpt-contain_sf"/>
</dbReference>
<sequence>MDEAARHLKEGKLVKGADLEVIFTDPGPVGLAFFPDDDAPARVRKVRRERRDYWERQRMREGAEILAVGNTPTAHMTATDILPLLNDRPLRLQFKIGPVPVEDDINSVDGRGMTSLARALEVGDEEVALEIMQDPSFTAINVQDATGKTALHWAALGGLERACAEILSLPEFHQVDAEDRAGKTAYEEAWEMGQME</sequence>
<reference evidence="1" key="1">
    <citation type="submission" date="2021-02" db="EMBL/GenBank/DDBJ databases">
        <authorList>
            <person name="Dougan E. K."/>
            <person name="Rhodes N."/>
            <person name="Thang M."/>
            <person name="Chan C."/>
        </authorList>
    </citation>
    <scope>NUCLEOTIDE SEQUENCE</scope>
</reference>
<feature type="non-terminal residue" evidence="1">
    <location>
        <position position="1"/>
    </location>
</feature>
<protein>
    <submittedName>
        <fullName evidence="1">Uncharacterized protein</fullName>
    </submittedName>
</protein>
<dbReference type="Gene3D" id="1.25.40.20">
    <property type="entry name" value="Ankyrin repeat-containing domain"/>
    <property type="match status" value="1"/>
</dbReference>
<accession>A0A812NTT3</accession>
<dbReference type="Proteomes" id="UP000604046">
    <property type="component" value="Unassembled WGS sequence"/>
</dbReference>
<organism evidence="1 2">
    <name type="scientific">Symbiodinium natans</name>
    <dbReference type="NCBI Taxonomy" id="878477"/>
    <lineage>
        <taxon>Eukaryota</taxon>
        <taxon>Sar</taxon>
        <taxon>Alveolata</taxon>
        <taxon>Dinophyceae</taxon>
        <taxon>Suessiales</taxon>
        <taxon>Symbiodiniaceae</taxon>
        <taxon>Symbiodinium</taxon>
    </lineage>
</organism>
<dbReference type="OrthoDB" id="433365at2759"/>
<comment type="caution">
    <text evidence="1">The sequence shown here is derived from an EMBL/GenBank/DDBJ whole genome shotgun (WGS) entry which is preliminary data.</text>
</comment>
<dbReference type="SUPFAM" id="SSF48403">
    <property type="entry name" value="Ankyrin repeat"/>
    <property type="match status" value="1"/>
</dbReference>
<dbReference type="AlphaFoldDB" id="A0A812NTT3"/>
<keyword evidence="2" id="KW-1185">Reference proteome</keyword>
<gene>
    <name evidence="1" type="ORF">SNAT2548_LOCUS17093</name>
</gene>
<name>A0A812NTT3_9DINO</name>
<evidence type="ECO:0000313" key="1">
    <source>
        <dbReference type="EMBL" id="CAE7326533.1"/>
    </source>
</evidence>
<proteinExistence type="predicted"/>